<dbReference type="InterPro" id="IPR015867">
    <property type="entry name" value="N-reg_PII/ATP_PRibTrfase_C"/>
</dbReference>
<dbReference type="PANTHER" id="PTHR23419">
    <property type="entry name" value="DIVALENT CATION TOLERANCE CUTA-RELATED"/>
    <property type="match status" value="1"/>
</dbReference>
<dbReference type="InterPro" id="IPR011322">
    <property type="entry name" value="N-reg_PII-like_a/b"/>
</dbReference>
<dbReference type="Proteomes" id="UP001455088">
    <property type="component" value="Unassembled WGS sequence"/>
</dbReference>
<comment type="caution">
    <text evidence="2">The sequence shown here is derived from an EMBL/GenBank/DDBJ whole genome shotgun (WGS) entry which is preliminary data.</text>
</comment>
<comment type="similarity">
    <text evidence="1">Belongs to the CutA family.</text>
</comment>
<dbReference type="RefSeq" id="WP_102788596.1">
    <property type="nucleotide sequence ID" value="NZ_JBBYHY010000005.1"/>
</dbReference>
<dbReference type="Gene3D" id="3.30.70.120">
    <property type="match status" value="1"/>
</dbReference>
<proteinExistence type="inferred from homology"/>
<dbReference type="Pfam" id="PF03091">
    <property type="entry name" value="CutA1"/>
    <property type="match status" value="1"/>
</dbReference>
<sequence length="112" mass="12422">MSIADPVFVLFTTCPDVACATRLAHALVDERLAACVTRLDGAHSTYRWQAEVTEDHEVQLVIKTTGSRLDAAIARVQALHPYELPECIAVETRAGLPAYLDWIRAQTREESD</sequence>
<protein>
    <submittedName>
        <fullName evidence="2">Divalent-cation tolerance protein CutA</fullName>
    </submittedName>
</protein>
<reference evidence="2 3" key="1">
    <citation type="submission" date="2024-04" db="EMBL/GenBank/DDBJ databases">
        <title>Bacterial endophytes with biocontrol capabilities against important plant pathogens.</title>
        <authorList>
            <person name="Alayande K.A."/>
        </authorList>
    </citation>
    <scope>NUCLEOTIDE SEQUENCE [LARGE SCALE GENOMIC DNA]</scope>
    <source>
        <strain evidence="2 3">KV22</strain>
    </source>
</reference>
<evidence type="ECO:0000313" key="2">
    <source>
        <dbReference type="EMBL" id="MEL3954096.1"/>
    </source>
</evidence>
<dbReference type="SUPFAM" id="SSF54913">
    <property type="entry name" value="GlnB-like"/>
    <property type="match status" value="1"/>
</dbReference>
<accession>A0ABU9JMM9</accession>
<evidence type="ECO:0000256" key="1">
    <source>
        <dbReference type="ARBA" id="ARBA00010169"/>
    </source>
</evidence>
<dbReference type="InterPro" id="IPR004323">
    <property type="entry name" value="Ion_tolerance_CutA"/>
</dbReference>
<gene>
    <name evidence="2" type="primary">cutA</name>
    <name evidence="2" type="ORF">AAE039_11035</name>
</gene>
<name>A0ABU9JMM9_9GAMM</name>
<organism evidence="2 3">
    <name type="scientific">Stenotrophomonas bentonitica</name>
    <dbReference type="NCBI Taxonomy" id="1450134"/>
    <lineage>
        <taxon>Bacteria</taxon>
        <taxon>Pseudomonadati</taxon>
        <taxon>Pseudomonadota</taxon>
        <taxon>Gammaproteobacteria</taxon>
        <taxon>Lysobacterales</taxon>
        <taxon>Lysobacteraceae</taxon>
        <taxon>Stenotrophomonas</taxon>
    </lineage>
</organism>
<keyword evidence="3" id="KW-1185">Reference proteome</keyword>
<dbReference type="EMBL" id="JBBYHY010000005">
    <property type="protein sequence ID" value="MEL3954096.1"/>
    <property type="molecule type" value="Genomic_DNA"/>
</dbReference>
<evidence type="ECO:0000313" key="3">
    <source>
        <dbReference type="Proteomes" id="UP001455088"/>
    </source>
</evidence>
<dbReference type="PANTHER" id="PTHR23419:SF8">
    <property type="entry name" value="FI09726P"/>
    <property type="match status" value="1"/>
</dbReference>